<name>A0AAW0AT85_9AGAR</name>
<keyword evidence="2" id="KW-1185">Reference proteome</keyword>
<feature type="non-terminal residue" evidence="1">
    <location>
        <position position="1"/>
    </location>
</feature>
<feature type="non-terminal residue" evidence="1">
    <location>
        <position position="432"/>
    </location>
</feature>
<reference evidence="1 2" key="1">
    <citation type="journal article" date="2024" name="J Genomics">
        <title>Draft genome sequencing and assembly of Favolaschia claudopus CIRM-BRFM 2984 isolated from oak limbs.</title>
        <authorList>
            <person name="Navarro D."/>
            <person name="Drula E."/>
            <person name="Chaduli D."/>
            <person name="Cazenave R."/>
            <person name="Ahrendt S."/>
            <person name="Wang J."/>
            <person name="Lipzen A."/>
            <person name="Daum C."/>
            <person name="Barry K."/>
            <person name="Grigoriev I.V."/>
            <person name="Favel A."/>
            <person name="Rosso M.N."/>
            <person name="Martin F."/>
        </authorList>
    </citation>
    <scope>NUCLEOTIDE SEQUENCE [LARGE SCALE GENOMIC DNA]</scope>
    <source>
        <strain evidence="1 2">CIRM-BRFM 2984</strain>
    </source>
</reference>
<comment type="caution">
    <text evidence="1">The sequence shown here is derived from an EMBL/GenBank/DDBJ whole genome shotgun (WGS) entry which is preliminary data.</text>
</comment>
<accession>A0AAW0AT85</accession>
<dbReference type="EMBL" id="JAWWNJ010000050">
    <property type="protein sequence ID" value="KAK7016575.1"/>
    <property type="molecule type" value="Genomic_DNA"/>
</dbReference>
<organism evidence="1 2">
    <name type="scientific">Favolaschia claudopus</name>
    <dbReference type="NCBI Taxonomy" id="2862362"/>
    <lineage>
        <taxon>Eukaryota</taxon>
        <taxon>Fungi</taxon>
        <taxon>Dikarya</taxon>
        <taxon>Basidiomycota</taxon>
        <taxon>Agaricomycotina</taxon>
        <taxon>Agaricomycetes</taxon>
        <taxon>Agaricomycetidae</taxon>
        <taxon>Agaricales</taxon>
        <taxon>Marasmiineae</taxon>
        <taxon>Mycenaceae</taxon>
        <taxon>Favolaschia</taxon>
    </lineage>
</organism>
<evidence type="ECO:0000313" key="2">
    <source>
        <dbReference type="Proteomes" id="UP001362999"/>
    </source>
</evidence>
<dbReference type="AlphaFoldDB" id="A0AAW0AT85"/>
<keyword evidence="1" id="KW-0255">Endonuclease</keyword>
<dbReference type="GO" id="GO:0004519">
    <property type="term" value="F:endonuclease activity"/>
    <property type="evidence" value="ECO:0007669"/>
    <property type="project" value="UniProtKB-KW"/>
</dbReference>
<keyword evidence="1" id="KW-0378">Hydrolase</keyword>
<sequence length="432" mass="49175">QTAVNDQRHNDIENLFGRCLKVKYTADPNSPTNRAGVAIVLNKTLLKTDRVTTHEIIPGRAMLMEVEWHDEEPLSILGVYAPNSPAENAQFWYDIKAWFQSHPRVRKPSAMGGDTNVVEDSIDRLPSHPDADIAVTALDELKSYLGLMDGWRATYPTTLAYTYLQKSTGSQSRIDRIHVKRGIFDQTYEWKIQASGIQSDHKMVSVRITSANAPSTGPGRWVWPKHIMGDKNLKDHIQEEGMKLQAQLLSMSRRPLETILGDKTLQNDERILSAAVLTEKLTRLYVQQHSKARINARIRNKLEGEVISKYWSMINKPKKPRDIIHRLRKPRAPNAPEDAPPIYETNSGNMANIARNYHNDIQHDRNNTPPDEREATIQTVLGRTARRLSEEQAETLRKNLTREDVVEALKLSANDKAPGEDGIMYEVWKILD</sequence>
<dbReference type="Proteomes" id="UP001362999">
    <property type="component" value="Unassembled WGS sequence"/>
</dbReference>
<gene>
    <name evidence="1" type="ORF">R3P38DRAFT_2478605</name>
</gene>
<evidence type="ECO:0000313" key="1">
    <source>
        <dbReference type="EMBL" id="KAK7016575.1"/>
    </source>
</evidence>
<dbReference type="InterPro" id="IPR036691">
    <property type="entry name" value="Endo/exonu/phosph_ase_sf"/>
</dbReference>
<dbReference type="SUPFAM" id="SSF56219">
    <property type="entry name" value="DNase I-like"/>
    <property type="match status" value="1"/>
</dbReference>
<keyword evidence="1" id="KW-0540">Nuclease</keyword>
<protein>
    <submittedName>
        <fullName evidence="1">Endonuclease/exonuclease/phosphatase</fullName>
    </submittedName>
</protein>
<dbReference type="Gene3D" id="3.60.10.10">
    <property type="entry name" value="Endonuclease/exonuclease/phosphatase"/>
    <property type="match status" value="1"/>
</dbReference>
<proteinExistence type="predicted"/>